<dbReference type="GO" id="GO:0003735">
    <property type="term" value="F:structural constituent of ribosome"/>
    <property type="evidence" value="ECO:0007669"/>
    <property type="project" value="UniProtKB-UniRule"/>
</dbReference>
<keyword evidence="7" id="KW-0694">RNA-binding</keyword>
<dbReference type="NCBIfam" id="TIGR03654">
    <property type="entry name" value="L6_bact"/>
    <property type="match status" value="1"/>
</dbReference>
<evidence type="ECO:0000256" key="3">
    <source>
        <dbReference type="ARBA" id="ARBA00023274"/>
    </source>
</evidence>
<keyword evidence="3 6" id="KW-0687">Ribonucleoprotein</keyword>
<keyword evidence="7" id="KW-0699">rRNA-binding</keyword>
<gene>
    <name evidence="9" type="ORF">ENX73_04260</name>
</gene>
<dbReference type="PIRSF" id="PIRSF002162">
    <property type="entry name" value="Ribosomal_L6"/>
    <property type="match status" value="1"/>
</dbReference>
<evidence type="ECO:0000259" key="8">
    <source>
        <dbReference type="Pfam" id="PF00347"/>
    </source>
</evidence>
<accession>A0A7V3VSR1</accession>
<dbReference type="InterPro" id="IPR020040">
    <property type="entry name" value="Ribosomal_uL6_a/b-dom"/>
</dbReference>
<feature type="domain" description="Large ribosomal subunit protein uL6 alpha-beta" evidence="8">
    <location>
        <begin position="97"/>
        <end position="171"/>
    </location>
</feature>
<evidence type="ECO:0000256" key="6">
    <source>
        <dbReference type="RuleBase" id="RU003869"/>
    </source>
</evidence>
<dbReference type="Gene3D" id="3.90.930.12">
    <property type="entry name" value="Ribosomal protein L6, alpha-beta domain"/>
    <property type="match status" value="2"/>
</dbReference>
<dbReference type="FunFam" id="3.90.930.12:FF:000001">
    <property type="entry name" value="50S ribosomal protein L6"/>
    <property type="match status" value="1"/>
</dbReference>
<proteinExistence type="inferred from homology"/>
<dbReference type="EMBL" id="DTPE01000175">
    <property type="protein sequence ID" value="HGE75319.1"/>
    <property type="molecule type" value="Genomic_DNA"/>
</dbReference>
<dbReference type="InterPro" id="IPR036789">
    <property type="entry name" value="Ribosomal_uL6-like_a/b-dom_sf"/>
</dbReference>
<dbReference type="InterPro" id="IPR019906">
    <property type="entry name" value="Ribosomal_uL6_bac-type"/>
</dbReference>
<keyword evidence="2 6" id="KW-0689">Ribosomal protein</keyword>
<dbReference type="GO" id="GO:0002181">
    <property type="term" value="P:cytoplasmic translation"/>
    <property type="evidence" value="ECO:0007669"/>
    <property type="project" value="TreeGrafter"/>
</dbReference>
<evidence type="ECO:0000256" key="2">
    <source>
        <dbReference type="ARBA" id="ARBA00022980"/>
    </source>
</evidence>
<protein>
    <recommendedName>
        <fullName evidence="4 5">50S ribosomal protein L6</fullName>
    </recommendedName>
</protein>
<dbReference type="Pfam" id="PF00347">
    <property type="entry name" value="Ribosomal_L6"/>
    <property type="match status" value="2"/>
</dbReference>
<dbReference type="PRINTS" id="PR00059">
    <property type="entry name" value="RIBOSOMALL6"/>
</dbReference>
<dbReference type="GO" id="GO:0022625">
    <property type="term" value="C:cytosolic large ribosomal subunit"/>
    <property type="evidence" value="ECO:0007669"/>
    <property type="project" value="UniProtKB-UniRule"/>
</dbReference>
<evidence type="ECO:0000256" key="1">
    <source>
        <dbReference type="ARBA" id="ARBA00009356"/>
    </source>
</evidence>
<dbReference type="SUPFAM" id="SSF56053">
    <property type="entry name" value="Ribosomal protein L6"/>
    <property type="match status" value="2"/>
</dbReference>
<evidence type="ECO:0000256" key="5">
    <source>
        <dbReference type="NCBIfam" id="TIGR03654"/>
    </source>
</evidence>
<dbReference type="InterPro" id="IPR000702">
    <property type="entry name" value="Ribosomal_uL6-like"/>
</dbReference>
<comment type="similarity">
    <text evidence="1 6">Belongs to the universal ribosomal protein uL6 family.</text>
</comment>
<evidence type="ECO:0000256" key="7">
    <source>
        <dbReference type="RuleBase" id="RU003870"/>
    </source>
</evidence>
<evidence type="ECO:0000256" key="4">
    <source>
        <dbReference type="ARBA" id="ARBA00035454"/>
    </source>
</evidence>
<reference evidence="9" key="1">
    <citation type="journal article" date="2020" name="mSystems">
        <title>Genome- and Community-Level Interaction Insights into Carbon Utilization and Element Cycling Functions of Hydrothermarchaeota in Hydrothermal Sediment.</title>
        <authorList>
            <person name="Zhou Z."/>
            <person name="Liu Y."/>
            <person name="Xu W."/>
            <person name="Pan J."/>
            <person name="Luo Z.H."/>
            <person name="Li M."/>
        </authorList>
    </citation>
    <scope>NUCLEOTIDE SEQUENCE [LARGE SCALE GENOMIC DNA]</scope>
    <source>
        <strain evidence="9">SpSt-966</strain>
    </source>
</reference>
<comment type="caution">
    <text evidence="9">The sequence shown here is derived from an EMBL/GenBank/DDBJ whole genome shotgun (WGS) entry which is preliminary data.</text>
</comment>
<comment type="function">
    <text evidence="7">This protein binds to the 23S rRNA, and is important in its secondary structure. It is located near the subunit interface in the base of the L7/L12 stalk, and near the tRNA binding site of the peptidyltransferase center.</text>
</comment>
<sequence length="184" mass="20378">MSRLIKKPIEVPKGVDVKIEPGKVTVKGPLGQLSMDYVFVNLTLDGNKVWVSRNEEVDVPPRISKTVKAILGTRWSLLNNMVKGVTEGFKKELEVEGVGYRAQLQGKSLILNLGYIQPVRIDPPQGITIEVPKPTQIIVKGIDKELVGQVAANIRKTREPMVFAKGKGVRYAGEVIRLKEVKKV</sequence>
<dbReference type="PANTHER" id="PTHR11655:SF14">
    <property type="entry name" value="LARGE RIBOSOMAL SUBUNIT PROTEIN UL6M"/>
    <property type="match status" value="1"/>
</dbReference>
<dbReference type="GO" id="GO:0019843">
    <property type="term" value="F:rRNA binding"/>
    <property type="evidence" value="ECO:0007669"/>
    <property type="project" value="UniProtKB-UniRule"/>
</dbReference>
<dbReference type="AlphaFoldDB" id="A0A7V3VSR1"/>
<name>A0A7V3VSR1_9BACT</name>
<feature type="domain" description="Large ribosomal subunit protein uL6 alpha-beta" evidence="8">
    <location>
        <begin position="11"/>
        <end position="88"/>
    </location>
</feature>
<evidence type="ECO:0000313" key="9">
    <source>
        <dbReference type="EMBL" id="HGE75319.1"/>
    </source>
</evidence>
<organism evidence="9">
    <name type="scientific">Mesoaciditoga lauensis</name>
    <dbReference type="NCBI Taxonomy" id="1495039"/>
    <lineage>
        <taxon>Bacteria</taxon>
        <taxon>Thermotogati</taxon>
        <taxon>Thermotogota</taxon>
        <taxon>Thermotogae</taxon>
        <taxon>Mesoaciditogales</taxon>
        <taxon>Mesoaciditogaceae</taxon>
        <taxon>Mesoaciditoga</taxon>
    </lineage>
</organism>
<dbReference type="PANTHER" id="PTHR11655">
    <property type="entry name" value="60S/50S RIBOSOMAL PROTEIN L6/L9"/>
    <property type="match status" value="1"/>
</dbReference>